<dbReference type="InterPro" id="IPR023213">
    <property type="entry name" value="CAT-like_dom_sf"/>
</dbReference>
<evidence type="ECO:0000313" key="2">
    <source>
        <dbReference type="Proteomes" id="UP000255050"/>
    </source>
</evidence>
<accession>A0A7H4MXR6</accession>
<name>A0A7H4MXR6_9ENTR</name>
<dbReference type="SMART" id="SM01059">
    <property type="entry name" value="CAT"/>
    <property type="match status" value="1"/>
</dbReference>
<dbReference type="PANTHER" id="PTHR38474:SF1">
    <property type="entry name" value="SLR0299 PROTEIN"/>
    <property type="match status" value="1"/>
</dbReference>
<proteinExistence type="predicted"/>
<dbReference type="InterPro" id="IPR001707">
    <property type="entry name" value="Cmp_AcTrfase"/>
</dbReference>
<dbReference type="SUPFAM" id="SSF52777">
    <property type="entry name" value="CoA-dependent acyltransferases"/>
    <property type="match status" value="1"/>
</dbReference>
<dbReference type="PANTHER" id="PTHR38474">
    <property type="entry name" value="SLR0299 PROTEIN"/>
    <property type="match status" value="1"/>
</dbReference>
<comment type="caution">
    <text evidence="1">The sequence shown here is derived from an EMBL/GenBank/DDBJ whole genome shotgun (WGS) entry which is preliminary data.</text>
</comment>
<keyword evidence="1" id="KW-0808">Transferase</keyword>
<evidence type="ECO:0000313" key="1">
    <source>
        <dbReference type="EMBL" id="STT07879.1"/>
    </source>
</evidence>
<organism evidence="1 2">
    <name type="scientific">Klebsiella michiganensis</name>
    <dbReference type="NCBI Taxonomy" id="1134687"/>
    <lineage>
        <taxon>Bacteria</taxon>
        <taxon>Pseudomonadati</taxon>
        <taxon>Pseudomonadota</taxon>
        <taxon>Gammaproteobacteria</taxon>
        <taxon>Enterobacterales</taxon>
        <taxon>Enterobacteriaceae</taxon>
        <taxon>Klebsiella/Raoultella group</taxon>
        <taxon>Klebsiella</taxon>
    </lineage>
</organism>
<dbReference type="Pfam" id="PF00302">
    <property type="entry name" value="CAT"/>
    <property type="match status" value="1"/>
</dbReference>
<dbReference type="Gene3D" id="3.30.559.10">
    <property type="entry name" value="Chloramphenicol acetyltransferase-like domain"/>
    <property type="match status" value="1"/>
</dbReference>
<sequence>MANYRVIDKQNWPRKDHFDFYRGFANPSFNLCVPVEAQRLYECAKDRGVSFFQLALYALVRAANGVPQLKQRLLGDDIIEYDQLAVMTPVMTAQEGFRQVWCDNAADFAAFSHAATPNIEAAKHTAPAPLIVNGENFFCASCLPWLHFSAITHAEYYVGAAVPALTWGKLKNGIIPVAGKFNHAFVDGLHASRFFARVEEGVRRAGDPLAGRINIVPVIPLPRPFPGWLPLPALLQIQHAGCLRLQLQQPARFPQNLSH</sequence>
<dbReference type="GO" id="GO:0008811">
    <property type="term" value="F:chloramphenicol O-acetyltransferase activity"/>
    <property type="evidence" value="ECO:0007669"/>
    <property type="project" value="UniProtKB-EC"/>
</dbReference>
<protein>
    <submittedName>
        <fullName evidence="1">Chloramphenicol acetyltransferase</fullName>
        <ecNumber evidence="1">2.3.1.28</ecNumber>
    </submittedName>
</protein>
<dbReference type="AlphaFoldDB" id="A0A7H4MXR6"/>
<dbReference type="Proteomes" id="UP000255050">
    <property type="component" value="Unassembled WGS sequence"/>
</dbReference>
<reference evidence="1 2" key="1">
    <citation type="submission" date="2018-06" db="EMBL/GenBank/DDBJ databases">
        <authorList>
            <consortium name="Pathogen Informatics"/>
            <person name="Doyle S."/>
        </authorList>
    </citation>
    <scope>NUCLEOTIDE SEQUENCE [LARGE SCALE GENOMIC DNA]</scope>
    <source>
        <strain evidence="1 2">NCTC11694</strain>
    </source>
</reference>
<dbReference type="EMBL" id="UGJR01000006">
    <property type="protein sequence ID" value="STT07879.1"/>
    <property type="molecule type" value="Genomic_DNA"/>
</dbReference>
<gene>
    <name evidence="1" type="primary">cat3</name>
    <name evidence="1" type="ORF">NCTC11694_07503</name>
</gene>
<keyword evidence="1" id="KW-0012">Acyltransferase</keyword>
<dbReference type="NCBIfam" id="NF033155">
    <property type="entry name" value="CatA_like_1"/>
    <property type="match status" value="1"/>
</dbReference>
<dbReference type="EC" id="2.3.1.28" evidence="1"/>